<dbReference type="InterPro" id="IPR002686">
    <property type="entry name" value="Transposase_17"/>
</dbReference>
<dbReference type="GO" id="GO:0043565">
    <property type="term" value="F:sequence-specific DNA binding"/>
    <property type="evidence" value="ECO:0007669"/>
    <property type="project" value="TreeGrafter"/>
</dbReference>
<protein>
    <submittedName>
        <fullName evidence="2">Transposase</fullName>
    </submittedName>
</protein>
<dbReference type="InterPro" id="IPR052715">
    <property type="entry name" value="RAYT_transposase"/>
</dbReference>
<dbReference type="InterPro" id="IPR036515">
    <property type="entry name" value="Transposase_17_sf"/>
</dbReference>
<organism evidence="2 3">
    <name type="scientific">Pseudomonas versuta</name>
    <dbReference type="NCBI Taxonomy" id="1788301"/>
    <lineage>
        <taxon>Bacteria</taxon>
        <taxon>Pseudomonadati</taxon>
        <taxon>Pseudomonadota</taxon>
        <taxon>Gammaproteobacteria</taxon>
        <taxon>Pseudomonadales</taxon>
        <taxon>Pseudomonadaceae</taxon>
        <taxon>Pseudomonas</taxon>
    </lineage>
</organism>
<name>A0A853ZYR4_9PSED</name>
<dbReference type="NCBIfam" id="NF047646">
    <property type="entry name" value="REP_Tyr_transpos"/>
    <property type="match status" value="1"/>
</dbReference>
<dbReference type="Pfam" id="PF01797">
    <property type="entry name" value="Y1_Tnp"/>
    <property type="match status" value="1"/>
</dbReference>
<feature type="domain" description="Transposase IS200-like" evidence="1">
    <location>
        <begin position="17"/>
        <end position="131"/>
    </location>
</feature>
<dbReference type="PANTHER" id="PTHR36966:SF1">
    <property type="entry name" value="REP-ASSOCIATED TYROSINE TRANSPOSASE"/>
    <property type="match status" value="1"/>
</dbReference>
<dbReference type="PANTHER" id="PTHR36966">
    <property type="entry name" value="REP-ASSOCIATED TYROSINE TRANSPOSASE"/>
    <property type="match status" value="1"/>
</dbReference>
<proteinExistence type="predicted"/>
<evidence type="ECO:0000313" key="3">
    <source>
        <dbReference type="Proteomes" id="UP000185990"/>
    </source>
</evidence>
<comment type="caution">
    <text evidence="2">The sequence shown here is derived from an EMBL/GenBank/DDBJ whole genome shotgun (WGS) entry which is preliminary data.</text>
</comment>
<gene>
    <name evidence="2" type="ORF">BOH74_22775</name>
</gene>
<dbReference type="Gene3D" id="3.30.70.1290">
    <property type="entry name" value="Transposase IS200-like"/>
    <property type="match status" value="1"/>
</dbReference>
<dbReference type="AlphaFoldDB" id="A0A853ZYR4"/>
<reference evidence="2 3" key="1">
    <citation type="submission" date="2016-11" db="EMBL/GenBank/DDBJ databases">
        <title>Draft genome of Pseudomonas versuta A4R1.12.</title>
        <authorList>
            <person name="See-Too W.-S."/>
        </authorList>
    </citation>
    <scope>NUCLEOTIDE SEQUENCE [LARGE SCALE GENOMIC DNA]</scope>
    <source>
        <strain evidence="2 3">A4R1.12</strain>
    </source>
</reference>
<dbReference type="SMART" id="SM01321">
    <property type="entry name" value="Y1_Tnp"/>
    <property type="match status" value="1"/>
</dbReference>
<accession>A0A853ZYR4</accession>
<dbReference type="Proteomes" id="UP000185990">
    <property type="component" value="Unassembled WGS sequence"/>
</dbReference>
<dbReference type="GO" id="GO:0004803">
    <property type="term" value="F:transposase activity"/>
    <property type="evidence" value="ECO:0007669"/>
    <property type="project" value="InterPro"/>
</dbReference>
<dbReference type="EMBL" id="MPJD01000053">
    <property type="protein sequence ID" value="OKA17376.1"/>
    <property type="molecule type" value="Genomic_DNA"/>
</dbReference>
<sequence>MPQRPASNRLRCGRFSQANGIYLLTANTLNREPLFSDWRVGRLVVAQFRHEHTQGSVNSLAWVVMPDHFHWLVELQSGSLDKVMGRTKSLSARAINRMTDRVGRRWQKGFHDHALRREEDLKSLARYVVANPLRAGLVKQVGDYPLWDAVWL</sequence>
<evidence type="ECO:0000259" key="1">
    <source>
        <dbReference type="SMART" id="SM01321"/>
    </source>
</evidence>
<evidence type="ECO:0000313" key="2">
    <source>
        <dbReference type="EMBL" id="OKA17376.1"/>
    </source>
</evidence>
<dbReference type="RefSeq" id="WP_073510888.1">
    <property type="nucleotide sequence ID" value="NZ_MPJD01000053.1"/>
</dbReference>
<dbReference type="SUPFAM" id="SSF143422">
    <property type="entry name" value="Transposase IS200-like"/>
    <property type="match status" value="1"/>
</dbReference>
<dbReference type="GO" id="GO:0006313">
    <property type="term" value="P:DNA transposition"/>
    <property type="evidence" value="ECO:0007669"/>
    <property type="project" value="InterPro"/>
</dbReference>